<dbReference type="AlphaFoldDB" id="A0A6J4RUH4"/>
<organism evidence="2">
    <name type="scientific">uncultured Solirubrobacteraceae bacterium</name>
    <dbReference type="NCBI Taxonomy" id="1162706"/>
    <lineage>
        <taxon>Bacteria</taxon>
        <taxon>Bacillati</taxon>
        <taxon>Actinomycetota</taxon>
        <taxon>Thermoleophilia</taxon>
        <taxon>Solirubrobacterales</taxon>
        <taxon>Solirubrobacteraceae</taxon>
        <taxon>environmental samples</taxon>
    </lineage>
</organism>
<evidence type="ECO:0000313" key="2">
    <source>
        <dbReference type="EMBL" id="CAA9476341.1"/>
    </source>
</evidence>
<feature type="compositionally biased region" description="Pro residues" evidence="1">
    <location>
        <begin position="11"/>
        <end position="23"/>
    </location>
</feature>
<reference evidence="2" key="1">
    <citation type="submission" date="2020-02" db="EMBL/GenBank/DDBJ databases">
        <authorList>
            <person name="Meier V. D."/>
        </authorList>
    </citation>
    <scope>NUCLEOTIDE SEQUENCE</scope>
    <source>
        <strain evidence="2">AVDCRST_MAG38</strain>
    </source>
</reference>
<feature type="region of interest" description="Disordered" evidence="1">
    <location>
        <begin position="1"/>
        <end position="23"/>
    </location>
</feature>
<name>A0A6J4RUH4_9ACTN</name>
<gene>
    <name evidence="2" type="ORF">AVDCRST_MAG38-1696</name>
</gene>
<proteinExistence type="predicted"/>
<sequence length="23" mass="2370">PGCATPRWPVSSPPPTAARPPRA</sequence>
<evidence type="ECO:0000256" key="1">
    <source>
        <dbReference type="SAM" id="MobiDB-lite"/>
    </source>
</evidence>
<feature type="non-terminal residue" evidence="2">
    <location>
        <position position="23"/>
    </location>
</feature>
<feature type="non-terminal residue" evidence="2">
    <location>
        <position position="1"/>
    </location>
</feature>
<accession>A0A6J4RUH4</accession>
<protein>
    <submittedName>
        <fullName evidence="2">Uncharacterized protein</fullName>
    </submittedName>
</protein>
<dbReference type="EMBL" id="CADCVJ010000143">
    <property type="protein sequence ID" value="CAA9476341.1"/>
    <property type="molecule type" value="Genomic_DNA"/>
</dbReference>